<dbReference type="Proteomes" id="UP000325577">
    <property type="component" value="Linkage Group LG4"/>
</dbReference>
<dbReference type="EMBL" id="CM018047">
    <property type="protein sequence ID" value="KAA8523500.1"/>
    <property type="molecule type" value="Genomic_DNA"/>
</dbReference>
<organism evidence="1 2">
    <name type="scientific">Nyssa sinensis</name>
    <dbReference type="NCBI Taxonomy" id="561372"/>
    <lineage>
        <taxon>Eukaryota</taxon>
        <taxon>Viridiplantae</taxon>
        <taxon>Streptophyta</taxon>
        <taxon>Embryophyta</taxon>
        <taxon>Tracheophyta</taxon>
        <taxon>Spermatophyta</taxon>
        <taxon>Magnoliopsida</taxon>
        <taxon>eudicotyledons</taxon>
        <taxon>Gunneridae</taxon>
        <taxon>Pentapetalae</taxon>
        <taxon>asterids</taxon>
        <taxon>Cornales</taxon>
        <taxon>Nyssaceae</taxon>
        <taxon>Nyssa</taxon>
    </lineage>
</organism>
<protein>
    <submittedName>
        <fullName evidence="1">Uncharacterized protein</fullName>
    </submittedName>
</protein>
<name>A0A5J4ZZ29_9ASTE</name>
<reference evidence="1 2" key="1">
    <citation type="submission" date="2019-09" db="EMBL/GenBank/DDBJ databases">
        <title>A chromosome-level genome assembly of the Chinese tupelo Nyssa sinensis.</title>
        <authorList>
            <person name="Yang X."/>
            <person name="Kang M."/>
            <person name="Yang Y."/>
            <person name="Xiong H."/>
            <person name="Wang M."/>
            <person name="Zhang Z."/>
            <person name="Wang Z."/>
            <person name="Wu H."/>
            <person name="Ma T."/>
            <person name="Liu J."/>
            <person name="Xi Z."/>
        </authorList>
    </citation>
    <scope>NUCLEOTIDE SEQUENCE [LARGE SCALE GENOMIC DNA]</scope>
    <source>
        <strain evidence="1">J267</strain>
        <tissue evidence="1">Leaf</tissue>
    </source>
</reference>
<evidence type="ECO:0000313" key="2">
    <source>
        <dbReference type="Proteomes" id="UP000325577"/>
    </source>
</evidence>
<evidence type="ECO:0000313" key="1">
    <source>
        <dbReference type="EMBL" id="KAA8523500.1"/>
    </source>
</evidence>
<sequence>MKLCRFDFPGLRIHPLHLVISWSPHCQPIRSIHLCQESLGTISCTLTSSLCSISLQGDEASWSEYVELGG</sequence>
<gene>
    <name evidence="1" type="ORF">F0562_009923</name>
</gene>
<accession>A0A5J4ZZ29</accession>
<keyword evidence="2" id="KW-1185">Reference proteome</keyword>
<proteinExistence type="predicted"/>
<dbReference type="AlphaFoldDB" id="A0A5J4ZZ29"/>